<keyword evidence="4" id="KW-1185">Reference proteome</keyword>
<proteinExistence type="predicted"/>
<evidence type="ECO:0000259" key="1">
    <source>
        <dbReference type="Pfam" id="PF18718"/>
    </source>
</evidence>
<dbReference type="InterPro" id="IPR041539">
    <property type="entry name" value="CxC5"/>
</dbReference>
<dbReference type="Pfam" id="PF18718">
    <property type="entry name" value="CxC5"/>
    <property type="match status" value="1"/>
</dbReference>
<dbReference type="Pfam" id="PF18721">
    <property type="entry name" value="CxC6"/>
    <property type="match status" value="1"/>
</dbReference>
<dbReference type="InParanoid" id="A0A166NH41"/>
<evidence type="ECO:0000313" key="4">
    <source>
        <dbReference type="Proteomes" id="UP000077266"/>
    </source>
</evidence>
<dbReference type="STRING" id="1314781.A0A166NH41"/>
<evidence type="ECO:0008006" key="5">
    <source>
        <dbReference type="Google" id="ProtNLM"/>
    </source>
</evidence>
<feature type="domain" description="CxC5 like cysteine cluster associated with KDZ" evidence="1">
    <location>
        <begin position="14"/>
        <end position="142"/>
    </location>
</feature>
<name>A0A166NH41_EXIGL</name>
<dbReference type="EMBL" id="KV426669">
    <property type="protein sequence ID" value="KZV79158.1"/>
    <property type="molecule type" value="Genomic_DNA"/>
</dbReference>
<feature type="domain" description="CxC6 like cysteine cluster associated with KDZ" evidence="2">
    <location>
        <begin position="241"/>
        <end position="309"/>
    </location>
</feature>
<dbReference type="OrthoDB" id="2501483at2759"/>
<dbReference type="Proteomes" id="UP000077266">
    <property type="component" value="Unassembled WGS sequence"/>
</dbReference>
<protein>
    <recommendedName>
        <fullName evidence="5">CxC6 like cysteine cluster associated with KDZ domain-containing protein</fullName>
    </recommendedName>
</protein>
<dbReference type="AlphaFoldDB" id="A0A166NH41"/>
<organism evidence="3 4">
    <name type="scientific">Exidia glandulosa HHB12029</name>
    <dbReference type="NCBI Taxonomy" id="1314781"/>
    <lineage>
        <taxon>Eukaryota</taxon>
        <taxon>Fungi</taxon>
        <taxon>Dikarya</taxon>
        <taxon>Basidiomycota</taxon>
        <taxon>Agaricomycotina</taxon>
        <taxon>Agaricomycetes</taxon>
        <taxon>Auriculariales</taxon>
        <taxon>Exidiaceae</taxon>
        <taxon>Exidia</taxon>
    </lineage>
</organism>
<dbReference type="InterPro" id="IPR040898">
    <property type="entry name" value="CxC6"/>
</dbReference>
<gene>
    <name evidence="3" type="ORF">EXIGLDRAFT_820929</name>
</gene>
<sequence>MNLFLQHGLPLSIGFRDMYPPTMSCLNPACLVYDPLTGHQTGRRLSGTESTHRATLFSHDHGAIPIWTTSWECLGCFTRYHPNYYVPSEQPRLRHYYGGIPEYIHISDEFFVSSQLCESITNEMVCAWVSSTNNARIYNLSHPTPPMSMSWSISLDLDPGHVWDAFFFHSLLLQCDESTPPTALVLADNAPSQADRLRPALEDRNRLMVGPGQEYWNHACQLCCDITHHEDGSLTHIRSVVTDGITMGHPSCGSHNCQNPLPNMRARFCVAHAGLESLCAARDNGVPCARPCEQGRRTCALAAHRKLEDGYVAQGRAMFQLRRRLEKLKVSQTNSALPATIDYADVCEGKPESGNRQLRAKFGRSRTHNEELCVASCGVILGRATFFGSEAPTSVIDFWKMLFPTKQSLPSVIWHDNNCSVMKILKRTEDDYFEDTALPVDVFHFKCKHKESDVFCGEHCNPAKWPQLMRDGRWRFNSSAAEQTNAWMGGFRAIVREMRPDRYNFFLDEMIKRRNRIVVENLERKGHNPWQMDREGLLL</sequence>
<evidence type="ECO:0000259" key="2">
    <source>
        <dbReference type="Pfam" id="PF18721"/>
    </source>
</evidence>
<reference evidence="3 4" key="1">
    <citation type="journal article" date="2016" name="Mol. Biol. Evol.">
        <title>Comparative Genomics of Early-Diverging Mushroom-Forming Fungi Provides Insights into the Origins of Lignocellulose Decay Capabilities.</title>
        <authorList>
            <person name="Nagy L.G."/>
            <person name="Riley R."/>
            <person name="Tritt A."/>
            <person name="Adam C."/>
            <person name="Daum C."/>
            <person name="Floudas D."/>
            <person name="Sun H."/>
            <person name="Yadav J.S."/>
            <person name="Pangilinan J."/>
            <person name="Larsson K.H."/>
            <person name="Matsuura K."/>
            <person name="Barry K."/>
            <person name="Labutti K."/>
            <person name="Kuo R."/>
            <person name="Ohm R.A."/>
            <person name="Bhattacharya S.S."/>
            <person name="Shirouzu T."/>
            <person name="Yoshinaga Y."/>
            <person name="Martin F.M."/>
            <person name="Grigoriev I.V."/>
            <person name="Hibbett D.S."/>
        </authorList>
    </citation>
    <scope>NUCLEOTIDE SEQUENCE [LARGE SCALE GENOMIC DNA]</scope>
    <source>
        <strain evidence="3 4">HHB12029</strain>
    </source>
</reference>
<accession>A0A166NH41</accession>
<evidence type="ECO:0000313" key="3">
    <source>
        <dbReference type="EMBL" id="KZV79158.1"/>
    </source>
</evidence>